<dbReference type="PANTHER" id="PTHR47643:SF2">
    <property type="entry name" value="TPR DOMAIN PROTEIN (AFU_ORTHOLOGUE AFUA_5G12710)"/>
    <property type="match status" value="1"/>
</dbReference>
<dbReference type="InterPro" id="IPR011990">
    <property type="entry name" value="TPR-like_helical_dom_sf"/>
</dbReference>
<evidence type="ECO:0000313" key="3">
    <source>
        <dbReference type="Proteomes" id="UP001498398"/>
    </source>
</evidence>
<accession>A0ABR1K371</accession>
<dbReference type="InterPro" id="IPR046341">
    <property type="entry name" value="SET_dom_sf"/>
</dbReference>
<dbReference type="PANTHER" id="PTHR47643">
    <property type="entry name" value="TPR DOMAIN PROTEIN (AFU_ORTHOLOGUE AFUA_5G12710)"/>
    <property type="match status" value="1"/>
</dbReference>
<gene>
    <name evidence="2" type="ORF">VKT23_003518</name>
</gene>
<dbReference type="Pfam" id="PF00856">
    <property type="entry name" value="SET"/>
    <property type="match status" value="1"/>
</dbReference>
<evidence type="ECO:0000313" key="2">
    <source>
        <dbReference type="EMBL" id="KAK7469024.1"/>
    </source>
</evidence>
<dbReference type="InterPro" id="IPR001214">
    <property type="entry name" value="SET_dom"/>
</dbReference>
<dbReference type="PROSITE" id="PS50280">
    <property type="entry name" value="SET"/>
    <property type="match status" value="1"/>
</dbReference>
<dbReference type="SMART" id="SM00317">
    <property type="entry name" value="SET"/>
    <property type="match status" value="1"/>
</dbReference>
<dbReference type="SUPFAM" id="SSF48452">
    <property type="entry name" value="TPR-like"/>
    <property type="match status" value="1"/>
</dbReference>
<sequence length="663" mass="74052">MLDSVAHLVGVQMVVEDPDGAVTDLAIYNYPNTGPGTSSALVNQLFPVGTTMAVREPMLKLGSQDGRPLIRVDSISDIVFLHQNDPICSKVKWTFPLTSTSPSLSVEELKRVGNGHFLRNKWLLAVFAYSKGLRLDKEAYLLRLNRAEAYLRLSYYSAALLDARAVLSNQLIDSKSRWKALSRAAKALYFQENYTAAKEMFLESMKFSEDEDSKDWLQRIEKREEELCHGKFDWTKIYVESLKSERIQHIADFRGPIEVTTLADRGGGRGILATADIEVGQLLLVEKPFVSVFPKDIPGGHGLLSYNLLTNTVDGTCHTVLISQVMERLWGNPDQYDVVHNLYAGPEYSSKAPSLSTLNTEISFPFKSVVDIDTEHLEAIVSYNSFSPLPLTSAEARKKDKPSQLEDSAALYLLSSLFSHSCAANAVWTSVGDLMVIRAVESIKKGEEIFIPYINGTTPLKERQKALKKHFSSECPCELCTADRLDGIDNCERRADLIDRLHASHSVKDCRRLLQQIEATYKTSRGILRPEMFYAKHRMAEVLRFDLNASHSRLSETALQSRLKEVIALDIDALKSIGISFKDQKPIPDQLPSTVDIVTLVSDYLAIAVNFLNMDDHARAEAWVKAADSALQSGLGGDKTLFKLLFGNVVDKMGIRDFVYSII</sequence>
<name>A0ABR1K371_9AGAR</name>
<organism evidence="2 3">
    <name type="scientific">Marasmiellus scandens</name>
    <dbReference type="NCBI Taxonomy" id="2682957"/>
    <lineage>
        <taxon>Eukaryota</taxon>
        <taxon>Fungi</taxon>
        <taxon>Dikarya</taxon>
        <taxon>Basidiomycota</taxon>
        <taxon>Agaricomycotina</taxon>
        <taxon>Agaricomycetes</taxon>
        <taxon>Agaricomycetidae</taxon>
        <taxon>Agaricales</taxon>
        <taxon>Marasmiineae</taxon>
        <taxon>Omphalotaceae</taxon>
        <taxon>Marasmiellus</taxon>
    </lineage>
</organism>
<dbReference type="Proteomes" id="UP001498398">
    <property type="component" value="Unassembled WGS sequence"/>
</dbReference>
<proteinExistence type="predicted"/>
<reference evidence="2 3" key="1">
    <citation type="submission" date="2024-01" db="EMBL/GenBank/DDBJ databases">
        <title>A draft genome for the cacao thread blight pathogen Marasmiellus scandens.</title>
        <authorList>
            <person name="Baruah I.K."/>
            <person name="Leung J."/>
            <person name="Bukari Y."/>
            <person name="Amoako-Attah I."/>
            <person name="Meinhardt L.W."/>
            <person name="Bailey B.A."/>
            <person name="Cohen S.P."/>
        </authorList>
    </citation>
    <scope>NUCLEOTIDE SEQUENCE [LARGE SCALE GENOMIC DNA]</scope>
    <source>
        <strain evidence="2 3">GH-19</strain>
    </source>
</reference>
<dbReference type="SUPFAM" id="SSF82199">
    <property type="entry name" value="SET domain"/>
    <property type="match status" value="1"/>
</dbReference>
<evidence type="ECO:0000259" key="1">
    <source>
        <dbReference type="PROSITE" id="PS50280"/>
    </source>
</evidence>
<dbReference type="Gene3D" id="1.25.40.10">
    <property type="entry name" value="Tetratricopeptide repeat domain"/>
    <property type="match status" value="1"/>
</dbReference>
<protein>
    <recommendedName>
        <fullName evidence="1">SET domain-containing protein</fullName>
    </recommendedName>
</protein>
<comment type="caution">
    <text evidence="2">The sequence shown here is derived from an EMBL/GenBank/DDBJ whole genome shotgun (WGS) entry which is preliminary data.</text>
</comment>
<keyword evidence="3" id="KW-1185">Reference proteome</keyword>
<feature type="domain" description="SET" evidence="1">
    <location>
        <begin position="255"/>
        <end position="454"/>
    </location>
</feature>
<dbReference type="Gene3D" id="2.170.270.10">
    <property type="entry name" value="SET domain"/>
    <property type="match status" value="1"/>
</dbReference>
<dbReference type="InterPro" id="IPR053209">
    <property type="entry name" value="Gramillin-biosynth_MTr"/>
</dbReference>
<dbReference type="EMBL" id="JBANRG010000003">
    <property type="protein sequence ID" value="KAK7469024.1"/>
    <property type="molecule type" value="Genomic_DNA"/>
</dbReference>